<dbReference type="Pfam" id="PF02687">
    <property type="entry name" value="FtsX"/>
    <property type="match status" value="1"/>
</dbReference>
<name>A0A0F3GWL5_9BACT</name>
<evidence type="ECO:0000259" key="9">
    <source>
        <dbReference type="Pfam" id="PF12704"/>
    </source>
</evidence>
<evidence type="ECO:0000256" key="4">
    <source>
        <dbReference type="ARBA" id="ARBA00022692"/>
    </source>
</evidence>
<evidence type="ECO:0000256" key="6">
    <source>
        <dbReference type="ARBA" id="ARBA00023136"/>
    </source>
</evidence>
<dbReference type="Proteomes" id="UP000033423">
    <property type="component" value="Unassembled WGS sequence"/>
</dbReference>
<evidence type="ECO:0000256" key="5">
    <source>
        <dbReference type="ARBA" id="ARBA00022989"/>
    </source>
</evidence>
<sequence>MRKHYRILEYALSSLLRRKYKNLALWFIYALLVCVLSSVMFLTHSLKTEALKVFIDAPELIVQRLSGGRHDLIPLQYANLIESIPGVASVQPRYWGYYYDTITEGNYTIMAKTTDTELNLLTGTMPQEGQCAVGKGVAQVRQLDIDDTIFFTLGSEQKLMLKVVGIFTANSAVLTNDLVVLDKDDLLRFFAIDKGKATDLMVRVSNEREIDTVANKIRRTLPDTRPITRSEILRTYENVFNWRGGMALVMFCGTLLAFFVFAWDKATGLSAEERQEIGILKAIGWETSDVLTLKFWEAMVISFTSFLGGLILGHVHVFYFGGSIFEPFLKGWSVLLPPFDLIPYIDIYQVIVIFFLTVVPYLASTIIPAWKAAIADPDTIMRT</sequence>
<organism evidence="10 11">
    <name type="scientific">Candidatus Magnetobacterium bavaricum</name>
    <dbReference type="NCBI Taxonomy" id="29290"/>
    <lineage>
        <taxon>Bacteria</taxon>
        <taxon>Pseudomonadati</taxon>
        <taxon>Nitrospirota</taxon>
        <taxon>Thermodesulfovibrionia</taxon>
        <taxon>Thermodesulfovibrionales</taxon>
        <taxon>Candidatus Magnetobacteriaceae</taxon>
        <taxon>Candidatus Magnetobacterium</taxon>
    </lineage>
</organism>
<comment type="similarity">
    <text evidence="2">Belongs to the ABC-4 integral membrane protein family. LolC/E subfamily.</text>
</comment>
<feature type="domain" description="MacB-like periplasmic core" evidence="9">
    <location>
        <begin position="33"/>
        <end position="219"/>
    </location>
</feature>
<evidence type="ECO:0000256" key="7">
    <source>
        <dbReference type="SAM" id="Phobius"/>
    </source>
</evidence>
<evidence type="ECO:0000256" key="1">
    <source>
        <dbReference type="ARBA" id="ARBA00004651"/>
    </source>
</evidence>
<feature type="transmembrane region" description="Helical" evidence="7">
    <location>
        <begin position="242"/>
        <end position="263"/>
    </location>
</feature>
<proteinExistence type="inferred from homology"/>
<evidence type="ECO:0000313" key="10">
    <source>
        <dbReference type="EMBL" id="KJU86291.1"/>
    </source>
</evidence>
<dbReference type="GO" id="GO:0044874">
    <property type="term" value="P:lipoprotein localization to outer membrane"/>
    <property type="evidence" value="ECO:0007669"/>
    <property type="project" value="TreeGrafter"/>
</dbReference>
<dbReference type="InterPro" id="IPR025857">
    <property type="entry name" value="MacB_PCD"/>
</dbReference>
<keyword evidence="3" id="KW-1003">Cell membrane</keyword>
<feature type="transmembrane region" description="Helical" evidence="7">
    <location>
        <begin position="341"/>
        <end position="363"/>
    </location>
</feature>
<keyword evidence="5 7" id="KW-1133">Transmembrane helix</keyword>
<evidence type="ECO:0000256" key="3">
    <source>
        <dbReference type="ARBA" id="ARBA00022475"/>
    </source>
</evidence>
<dbReference type="GO" id="GO:0098797">
    <property type="term" value="C:plasma membrane protein complex"/>
    <property type="evidence" value="ECO:0007669"/>
    <property type="project" value="TreeGrafter"/>
</dbReference>
<dbReference type="InterPro" id="IPR003838">
    <property type="entry name" value="ABC3_permease_C"/>
</dbReference>
<feature type="transmembrane region" description="Helical" evidence="7">
    <location>
        <begin position="298"/>
        <end position="321"/>
    </location>
</feature>
<evidence type="ECO:0000313" key="11">
    <source>
        <dbReference type="Proteomes" id="UP000033423"/>
    </source>
</evidence>
<keyword evidence="11" id="KW-1185">Reference proteome</keyword>
<feature type="domain" description="ABC3 transporter permease C-terminal" evidence="8">
    <location>
        <begin position="249"/>
        <end position="374"/>
    </location>
</feature>
<dbReference type="Pfam" id="PF12704">
    <property type="entry name" value="MacB_PCD"/>
    <property type="match status" value="1"/>
</dbReference>
<dbReference type="InterPro" id="IPR051447">
    <property type="entry name" value="Lipoprotein-release_system"/>
</dbReference>
<evidence type="ECO:0000259" key="8">
    <source>
        <dbReference type="Pfam" id="PF02687"/>
    </source>
</evidence>
<dbReference type="PANTHER" id="PTHR30489">
    <property type="entry name" value="LIPOPROTEIN-RELEASING SYSTEM TRANSMEMBRANE PROTEIN LOLE"/>
    <property type="match status" value="1"/>
</dbReference>
<dbReference type="PANTHER" id="PTHR30489:SF0">
    <property type="entry name" value="LIPOPROTEIN-RELEASING SYSTEM TRANSMEMBRANE PROTEIN LOLE"/>
    <property type="match status" value="1"/>
</dbReference>
<evidence type="ECO:0000256" key="2">
    <source>
        <dbReference type="ARBA" id="ARBA00005236"/>
    </source>
</evidence>
<keyword evidence="4 7" id="KW-0812">Transmembrane</keyword>
<accession>A0A0F3GWL5</accession>
<comment type="subcellular location">
    <subcellularLocation>
        <location evidence="1">Cell membrane</location>
        <topology evidence="1">Multi-pass membrane protein</topology>
    </subcellularLocation>
</comment>
<comment type="caution">
    <text evidence="10">The sequence shown here is derived from an EMBL/GenBank/DDBJ whole genome shotgun (WGS) entry which is preliminary data.</text>
</comment>
<reference evidence="10 11" key="1">
    <citation type="submission" date="2015-02" db="EMBL/GenBank/DDBJ databases">
        <title>Single-cell genomics of uncultivated deep-branching MTB reveals a conserved set of magnetosome genes.</title>
        <authorList>
            <person name="Kolinko S."/>
            <person name="Richter M."/>
            <person name="Glockner F.O."/>
            <person name="Brachmann A."/>
            <person name="Schuler D."/>
        </authorList>
    </citation>
    <scope>NUCLEOTIDE SEQUENCE [LARGE SCALE GENOMIC DNA]</scope>
    <source>
        <strain evidence="10">TM-1</strain>
    </source>
</reference>
<dbReference type="EMBL" id="LACI01000660">
    <property type="protein sequence ID" value="KJU86291.1"/>
    <property type="molecule type" value="Genomic_DNA"/>
</dbReference>
<dbReference type="AlphaFoldDB" id="A0A0F3GWL5"/>
<gene>
    <name evidence="10" type="ORF">MBAV_001514</name>
</gene>
<keyword evidence="6 7" id="KW-0472">Membrane</keyword>
<feature type="transmembrane region" description="Helical" evidence="7">
    <location>
        <begin position="23"/>
        <end position="42"/>
    </location>
</feature>
<protein>
    <submittedName>
        <fullName evidence="10">Membrane protein containing DUF214, permase predicted</fullName>
    </submittedName>
</protein>